<proteinExistence type="predicted"/>
<organism evidence="1 2">
    <name type="scientific">Cereibacter sphaeroides</name>
    <name type="common">Rhodobacter sphaeroides</name>
    <dbReference type="NCBI Taxonomy" id="1063"/>
    <lineage>
        <taxon>Bacteria</taxon>
        <taxon>Pseudomonadati</taxon>
        <taxon>Pseudomonadota</taxon>
        <taxon>Alphaproteobacteria</taxon>
        <taxon>Rhodobacterales</taxon>
        <taxon>Paracoccaceae</taxon>
        <taxon>Cereibacter</taxon>
    </lineage>
</organism>
<gene>
    <name evidence="1" type="ORF">DI533_20140</name>
</gene>
<dbReference type="Proteomes" id="UP000248975">
    <property type="component" value="Unassembled WGS sequence"/>
</dbReference>
<accession>A0A2W5TWK6</accession>
<dbReference type="AlphaFoldDB" id="A0A2W5TWK6"/>
<sequence length="204" mass="24091">MEHSGEGKSTWGTKVSTSAGKFFGWKNRIYGRDNEHSTVYMTRFWIGRLRLHVFWRGDYDPDWHDHPWGFWTFPLNSYVEEVVIKDYDPATGMNVPRRIIKQVVPAFRLQYRPATHTHRVLGKFDGHVTDDFGFTHRVSARQAADLSSDLFRFGYDIIGKVVTVVWRGKDERKWGFLKNRDGRWCWVHWKEYVFRGGKDAPCSD</sequence>
<dbReference type="EMBL" id="QFQS01000009">
    <property type="protein sequence ID" value="PZQ95163.1"/>
    <property type="molecule type" value="Genomic_DNA"/>
</dbReference>
<reference evidence="1 2" key="1">
    <citation type="submission" date="2017-08" db="EMBL/GenBank/DDBJ databases">
        <title>Infants hospitalized years apart are colonized by the same room-sourced microbial strains.</title>
        <authorList>
            <person name="Brooks B."/>
            <person name="Olm M.R."/>
            <person name="Firek B.A."/>
            <person name="Baker R."/>
            <person name="Thomas B.C."/>
            <person name="Morowitz M.J."/>
            <person name="Banfield J.F."/>
        </authorList>
    </citation>
    <scope>NUCLEOTIDE SEQUENCE [LARGE SCALE GENOMIC DNA]</scope>
    <source>
        <strain evidence="1">S2_003_000_R2_11</strain>
    </source>
</reference>
<comment type="caution">
    <text evidence="1">The sequence shown here is derived from an EMBL/GenBank/DDBJ whole genome shotgun (WGS) entry which is preliminary data.</text>
</comment>
<protein>
    <submittedName>
        <fullName evidence="1">Uncharacterized protein</fullName>
    </submittedName>
</protein>
<evidence type="ECO:0000313" key="1">
    <source>
        <dbReference type="EMBL" id="PZQ95163.1"/>
    </source>
</evidence>
<evidence type="ECO:0000313" key="2">
    <source>
        <dbReference type="Proteomes" id="UP000248975"/>
    </source>
</evidence>
<name>A0A2W5TWK6_CERSP</name>